<dbReference type="PANTHER" id="PTHR34047">
    <property type="entry name" value="NUCLEAR INTRON MATURASE 1, MITOCHONDRIAL-RELATED"/>
    <property type="match status" value="1"/>
</dbReference>
<evidence type="ECO:0000259" key="2">
    <source>
        <dbReference type="PROSITE" id="PS50878"/>
    </source>
</evidence>
<protein>
    <submittedName>
        <fullName evidence="3">RNA-directed DNA polymerase (Reverse transcriptase)</fullName>
    </submittedName>
</protein>
<dbReference type="SUPFAM" id="SSF56672">
    <property type="entry name" value="DNA/RNA polymerases"/>
    <property type="match status" value="1"/>
</dbReference>
<evidence type="ECO:0000256" key="1">
    <source>
        <dbReference type="SAM" id="MobiDB-lite"/>
    </source>
</evidence>
<dbReference type="PATRIC" id="fig|179408.3.peg.8018"/>
<dbReference type="InterPro" id="IPR003615">
    <property type="entry name" value="HNH_nuc"/>
</dbReference>
<dbReference type="InterPro" id="IPR000477">
    <property type="entry name" value="RT_dom"/>
</dbReference>
<proteinExistence type="predicted"/>
<dbReference type="InterPro" id="IPR013087">
    <property type="entry name" value="Znf_C2H2_type"/>
</dbReference>
<geneLocation type="plasmid" evidence="3 4">
    <name>pOSC7112.02</name>
</geneLocation>
<evidence type="ECO:0000313" key="3">
    <source>
        <dbReference type="EMBL" id="AFZ10805.1"/>
    </source>
</evidence>
<dbReference type="PANTHER" id="PTHR34047:SF8">
    <property type="entry name" value="PROTEIN YKFC"/>
    <property type="match status" value="1"/>
</dbReference>
<feature type="region of interest" description="Disordered" evidence="1">
    <location>
        <begin position="536"/>
        <end position="561"/>
    </location>
</feature>
<dbReference type="InterPro" id="IPR025960">
    <property type="entry name" value="RVT_N"/>
</dbReference>
<sequence length="561" mass="64143">MRKSHVRFLGEGKGATLEPYPTNWSEVFRKHKLEQRMVRHSSNVSESWKTLPWKKFRRDLFRLQKRVFKAIQVGDKQKAKSLQKLILKSRAARMLAIRQVTQLNAGKKTAGIDGRASLTFEERLALSEELRAKSNNWKHQKLRSIPIPKKDGSTRLLKIPTIADRAWQCLAKYALEPAHEATFHARSYGFRTGRSAHDAQKFLFLNLSSKAHGISKRVIELDIEKCFDRISHTSIMERLIAPKGIKTGIFRCLKSGVNPGFPEQGTPQGGVVSPLLANIALNGIEEIHRSVRYADDMVIILKPKDDAKAILDKVSEFLAARGMKVSEKKTKLTATTDGFDFLGWHFKVQNNGKFRCVPSADNFKAFRQKVKHIVNNSNYGATDKAQKLAPVVRGWRNYHRYCKLEGSRFSLWFLNKRAFKVFNKEAKQNRYTVKKLIEKAFPTVPYSENKFVNVKGEKSPYDGDIAYWSERNSKLYNGETSKALKRQNHKCGECGLKMLGDERIHLHHVDGCHSNWKINNLLAVHESCHDYIHMSKGASQEHREPDAGKPARPDLTERCRG</sequence>
<dbReference type="InterPro" id="IPR043128">
    <property type="entry name" value="Rev_trsase/Diguanyl_cyclase"/>
</dbReference>
<accession>K9VUB1</accession>
<keyword evidence="3" id="KW-0548">Nucleotidyltransferase</keyword>
<keyword evidence="4" id="KW-1185">Reference proteome</keyword>
<dbReference type="Pfam" id="PF13655">
    <property type="entry name" value="RVT_N"/>
    <property type="match status" value="1"/>
</dbReference>
<dbReference type="PROSITE" id="PS00028">
    <property type="entry name" value="ZINC_FINGER_C2H2_1"/>
    <property type="match status" value="1"/>
</dbReference>
<dbReference type="GO" id="GO:0003964">
    <property type="term" value="F:RNA-directed DNA polymerase activity"/>
    <property type="evidence" value="ECO:0007669"/>
    <property type="project" value="UniProtKB-KW"/>
</dbReference>
<dbReference type="InterPro" id="IPR051083">
    <property type="entry name" value="GrpII_Intron_Splice-Mob/Def"/>
</dbReference>
<gene>
    <name evidence="3" type="ORF">Osc7112_6701</name>
</gene>
<dbReference type="Pfam" id="PF00078">
    <property type="entry name" value="RVT_1"/>
    <property type="match status" value="1"/>
</dbReference>
<evidence type="ECO:0000313" key="4">
    <source>
        <dbReference type="Proteomes" id="UP000010478"/>
    </source>
</evidence>
<keyword evidence="3" id="KW-0614">Plasmid</keyword>
<feature type="domain" description="Reverse transcriptase" evidence="2">
    <location>
        <begin position="126"/>
        <end position="346"/>
    </location>
</feature>
<dbReference type="CDD" id="cd01651">
    <property type="entry name" value="RT_G2_intron"/>
    <property type="match status" value="1"/>
</dbReference>
<dbReference type="PROSITE" id="PS50878">
    <property type="entry name" value="RT_POL"/>
    <property type="match status" value="1"/>
</dbReference>
<dbReference type="Proteomes" id="UP000010478">
    <property type="component" value="Plasmid pOSC7112.02"/>
</dbReference>
<dbReference type="Pfam" id="PF08388">
    <property type="entry name" value="GIIM"/>
    <property type="match status" value="1"/>
</dbReference>
<name>K9VUB1_9CYAN</name>
<dbReference type="InterPro" id="IPR013597">
    <property type="entry name" value="Mat_intron_G2"/>
</dbReference>
<keyword evidence="3" id="KW-0808">Transferase</keyword>
<dbReference type="InterPro" id="IPR043502">
    <property type="entry name" value="DNA/RNA_pol_sf"/>
</dbReference>
<dbReference type="EMBL" id="CP003616">
    <property type="protein sequence ID" value="AFZ10805.1"/>
    <property type="molecule type" value="Genomic_DNA"/>
</dbReference>
<dbReference type="KEGG" id="oni:Osc7112_6701"/>
<reference evidence="3 4" key="1">
    <citation type="submission" date="2012-05" db="EMBL/GenBank/DDBJ databases">
        <title>Finished plasmid 2 of genome of Oscillatoria sp. PCC 7112.</title>
        <authorList>
            <consortium name="US DOE Joint Genome Institute"/>
            <person name="Gugger M."/>
            <person name="Coursin T."/>
            <person name="Rippka R."/>
            <person name="Tandeau De Marsac N."/>
            <person name="Huntemann M."/>
            <person name="Wei C.-L."/>
            <person name="Han J."/>
            <person name="Detter J.C."/>
            <person name="Han C."/>
            <person name="Tapia R."/>
            <person name="Davenport K."/>
            <person name="Daligault H."/>
            <person name="Erkkila T."/>
            <person name="Gu W."/>
            <person name="Munk A.C.C."/>
            <person name="Teshima H."/>
            <person name="Xu Y."/>
            <person name="Chain P."/>
            <person name="Chen A."/>
            <person name="Krypides N."/>
            <person name="Mavromatis K."/>
            <person name="Markowitz V."/>
            <person name="Szeto E."/>
            <person name="Ivanova N."/>
            <person name="Mikhailova N."/>
            <person name="Ovchinnikova G."/>
            <person name="Pagani I."/>
            <person name="Pati A."/>
            <person name="Goodwin L."/>
            <person name="Peters L."/>
            <person name="Pitluck S."/>
            <person name="Woyke T."/>
            <person name="Kerfeld C."/>
        </authorList>
    </citation>
    <scope>NUCLEOTIDE SEQUENCE [LARGE SCALE GENOMIC DNA]</scope>
    <source>
        <strain evidence="3 4">PCC 7112</strain>
        <plasmid evidence="3 4">pOSC7112.02</plasmid>
    </source>
</reference>
<keyword evidence="3" id="KW-0695">RNA-directed DNA polymerase</keyword>
<organism evidence="3 4">
    <name type="scientific">Phormidium nigroviride PCC 7112</name>
    <dbReference type="NCBI Taxonomy" id="179408"/>
    <lineage>
        <taxon>Bacteria</taxon>
        <taxon>Bacillati</taxon>
        <taxon>Cyanobacteriota</taxon>
        <taxon>Cyanophyceae</taxon>
        <taxon>Oscillatoriophycideae</taxon>
        <taxon>Oscillatoriales</taxon>
        <taxon>Oscillatoriaceae</taxon>
        <taxon>Phormidium</taxon>
    </lineage>
</organism>
<dbReference type="AlphaFoldDB" id="K9VUB1"/>
<dbReference type="HOGENOM" id="CLU_013584_15_4_3"/>
<dbReference type="CDD" id="cd00085">
    <property type="entry name" value="HNHc"/>
    <property type="match status" value="1"/>
</dbReference>
<dbReference type="Gene3D" id="3.30.70.270">
    <property type="match status" value="1"/>
</dbReference>